<dbReference type="PANTHER" id="PTHR30250:SF11">
    <property type="entry name" value="O-ANTIGEN TRANSPORTER-RELATED"/>
    <property type="match status" value="1"/>
</dbReference>
<evidence type="ECO:0000256" key="5">
    <source>
        <dbReference type="ARBA" id="ARBA00023136"/>
    </source>
</evidence>
<feature type="transmembrane region" description="Helical" evidence="6">
    <location>
        <begin position="361"/>
        <end position="379"/>
    </location>
</feature>
<evidence type="ECO:0000256" key="3">
    <source>
        <dbReference type="ARBA" id="ARBA00022692"/>
    </source>
</evidence>
<dbReference type="OrthoDB" id="3249502at2"/>
<evidence type="ECO:0000313" key="7">
    <source>
        <dbReference type="EMBL" id="SFQ53130.1"/>
    </source>
</evidence>
<feature type="transmembrane region" description="Helical" evidence="6">
    <location>
        <begin position="153"/>
        <end position="176"/>
    </location>
</feature>
<keyword evidence="3 6" id="KW-0812">Transmembrane</keyword>
<feature type="transmembrane region" description="Helical" evidence="6">
    <location>
        <begin position="385"/>
        <end position="404"/>
    </location>
</feature>
<sequence length="471" mass="53308">MFSQLKRLGADSLLYAFMNVGTKLIAFILFPLYAHYLVDTSLVGLLQLVDTNVSMLTFLVIFGTDSALAYYYFEYKDKETREKYVRSVMTFRISIVILLFVVFLIGGEWLSVLLLDVPGQATLFYIALGTLCLDTILTLVLTILRYDFHTKKVVAMTVAKMLLIAIVSLLFLMFVWTSLEGILLARLISVAIIVLVLIKPVRIYLKPLFDWSILKKILVYATPLVPASLAFWIIANANNYFIRGYGTIGDVGLYGTAIKFATFITLLTSGIQLAWRPFSMSLKDKESSPKLFSTLYAAFLLIGSFGVLALATVMPWVILVMPEQFRIAFQYVAPISIATFLSFYYMIVSTGIFYSKQTKHISIAFGIAAVVSVILNFIFVPSFLIWGTVISYISAYCLALFMVFRKSQKLYYVPFSGFKMAWTIFWLIAATLSIVYIQLTDLNDLLIAGVWLAFIILVLLVRMDKYFVNRK</sequence>
<evidence type="ECO:0000313" key="8">
    <source>
        <dbReference type="Proteomes" id="UP000198734"/>
    </source>
</evidence>
<feature type="transmembrane region" description="Helical" evidence="6">
    <location>
        <begin position="217"/>
        <end position="234"/>
    </location>
</feature>
<dbReference type="STRING" id="126156.SAMN05421670_2538"/>
<feature type="transmembrane region" description="Helical" evidence="6">
    <location>
        <begin position="93"/>
        <end position="115"/>
    </location>
</feature>
<feature type="transmembrane region" description="Helical" evidence="6">
    <location>
        <begin position="182"/>
        <end position="205"/>
    </location>
</feature>
<feature type="transmembrane region" description="Helical" evidence="6">
    <location>
        <begin position="53"/>
        <end position="73"/>
    </location>
</feature>
<dbReference type="RefSeq" id="WP_093537257.1">
    <property type="nucleotide sequence ID" value="NZ_FOXU01000004.1"/>
</dbReference>
<keyword evidence="4 6" id="KW-1133">Transmembrane helix</keyword>
<feature type="transmembrane region" description="Helical" evidence="6">
    <location>
        <begin position="331"/>
        <end position="354"/>
    </location>
</feature>
<dbReference type="Proteomes" id="UP000198734">
    <property type="component" value="Unassembled WGS sequence"/>
</dbReference>
<feature type="transmembrane region" description="Helical" evidence="6">
    <location>
        <begin position="445"/>
        <end position="463"/>
    </location>
</feature>
<feature type="transmembrane region" description="Helical" evidence="6">
    <location>
        <begin position="121"/>
        <end position="141"/>
    </location>
</feature>
<evidence type="ECO:0000256" key="1">
    <source>
        <dbReference type="ARBA" id="ARBA00004651"/>
    </source>
</evidence>
<dbReference type="PANTHER" id="PTHR30250">
    <property type="entry name" value="PST FAMILY PREDICTED COLANIC ACID TRANSPORTER"/>
    <property type="match status" value="1"/>
</dbReference>
<evidence type="ECO:0000256" key="2">
    <source>
        <dbReference type="ARBA" id="ARBA00022475"/>
    </source>
</evidence>
<feature type="transmembrane region" description="Helical" evidence="6">
    <location>
        <begin position="416"/>
        <end position="439"/>
    </location>
</feature>
<feature type="transmembrane region" description="Helical" evidence="6">
    <location>
        <begin position="295"/>
        <end position="319"/>
    </location>
</feature>
<dbReference type="Pfam" id="PF01943">
    <property type="entry name" value="Polysacc_synt"/>
    <property type="match status" value="1"/>
</dbReference>
<dbReference type="InterPro" id="IPR002797">
    <property type="entry name" value="Polysacc_synth"/>
</dbReference>
<name>A0A1I5Z9I0_9BACI</name>
<keyword evidence="2" id="KW-1003">Cell membrane</keyword>
<proteinExistence type="predicted"/>
<dbReference type="InterPro" id="IPR050833">
    <property type="entry name" value="Poly_Biosynth_Transport"/>
</dbReference>
<feature type="transmembrane region" description="Helical" evidence="6">
    <location>
        <begin position="254"/>
        <end position="275"/>
    </location>
</feature>
<dbReference type="EMBL" id="FOXU01000004">
    <property type="protein sequence ID" value="SFQ53130.1"/>
    <property type="molecule type" value="Genomic_DNA"/>
</dbReference>
<evidence type="ECO:0000256" key="4">
    <source>
        <dbReference type="ARBA" id="ARBA00022989"/>
    </source>
</evidence>
<comment type="subcellular location">
    <subcellularLocation>
        <location evidence="1">Cell membrane</location>
        <topology evidence="1">Multi-pass membrane protein</topology>
    </subcellularLocation>
</comment>
<keyword evidence="8" id="KW-1185">Reference proteome</keyword>
<dbReference type="GO" id="GO:0005886">
    <property type="term" value="C:plasma membrane"/>
    <property type="evidence" value="ECO:0007669"/>
    <property type="project" value="UniProtKB-SubCell"/>
</dbReference>
<protein>
    <submittedName>
        <fullName evidence="7">Membrane protein involved in the export of O-antigen and teichoic acid</fullName>
    </submittedName>
</protein>
<reference evidence="8" key="1">
    <citation type="submission" date="2016-10" db="EMBL/GenBank/DDBJ databases">
        <authorList>
            <person name="Varghese N."/>
            <person name="Submissions S."/>
        </authorList>
    </citation>
    <scope>NUCLEOTIDE SEQUENCE [LARGE SCALE GENOMIC DNA]</scope>
    <source>
        <strain evidence="8">DSM 11706</strain>
    </source>
</reference>
<evidence type="ECO:0000256" key="6">
    <source>
        <dbReference type="SAM" id="Phobius"/>
    </source>
</evidence>
<feature type="transmembrane region" description="Helical" evidence="6">
    <location>
        <begin position="12"/>
        <end position="33"/>
    </location>
</feature>
<keyword evidence="5 6" id="KW-0472">Membrane</keyword>
<gene>
    <name evidence="7" type="ORF">SAMN05421670_2538</name>
</gene>
<organism evidence="7 8">
    <name type="scientific">Psychrobacillus psychrotolerans</name>
    <dbReference type="NCBI Taxonomy" id="126156"/>
    <lineage>
        <taxon>Bacteria</taxon>
        <taxon>Bacillati</taxon>
        <taxon>Bacillota</taxon>
        <taxon>Bacilli</taxon>
        <taxon>Bacillales</taxon>
        <taxon>Bacillaceae</taxon>
        <taxon>Psychrobacillus</taxon>
    </lineage>
</organism>
<accession>A0A1I5Z9I0</accession>
<dbReference type="AlphaFoldDB" id="A0A1I5Z9I0"/>